<dbReference type="AlphaFoldDB" id="A0A401GUD1"/>
<dbReference type="InParanoid" id="A0A401GUD1"/>
<evidence type="ECO:0000313" key="2">
    <source>
        <dbReference type="Proteomes" id="UP000287166"/>
    </source>
</evidence>
<sequence>MSVLVSATSNAGFRPEHTVWSVARAPQLGVGPNTNTVREDRAVEHTSIEDGALPNKRRIDSLTARCVRSDVDMDHTIPVNAIRHD</sequence>
<organism evidence="1 2">
    <name type="scientific">Sparassis crispa</name>
    <dbReference type="NCBI Taxonomy" id="139825"/>
    <lineage>
        <taxon>Eukaryota</taxon>
        <taxon>Fungi</taxon>
        <taxon>Dikarya</taxon>
        <taxon>Basidiomycota</taxon>
        <taxon>Agaricomycotina</taxon>
        <taxon>Agaricomycetes</taxon>
        <taxon>Polyporales</taxon>
        <taxon>Sparassidaceae</taxon>
        <taxon>Sparassis</taxon>
    </lineage>
</organism>
<reference evidence="1 2" key="1">
    <citation type="journal article" date="2018" name="Sci. Rep.">
        <title>Genome sequence of the cauliflower mushroom Sparassis crispa (Hanabiratake) and its association with beneficial usage.</title>
        <authorList>
            <person name="Kiyama R."/>
            <person name="Furutani Y."/>
            <person name="Kawaguchi K."/>
            <person name="Nakanishi T."/>
        </authorList>
    </citation>
    <scope>NUCLEOTIDE SEQUENCE [LARGE SCALE GENOMIC DNA]</scope>
</reference>
<name>A0A401GUD1_9APHY</name>
<evidence type="ECO:0000313" key="1">
    <source>
        <dbReference type="EMBL" id="GBE85845.1"/>
    </source>
</evidence>
<gene>
    <name evidence="1" type="ORF">SCP_0803670</name>
</gene>
<dbReference type="Proteomes" id="UP000287166">
    <property type="component" value="Unassembled WGS sequence"/>
</dbReference>
<keyword evidence="2" id="KW-1185">Reference proteome</keyword>
<protein>
    <submittedName>
        <fullName evidence="1">Uncharacterized protein</fullName>
    </submittedName>
</protein>
<accession>A0A401GUD1</accession>
<dbReference type="GeneID" id="38782762"/>
<proteinExistence type="predicted"/>
<dbReference type="EMBL" id="BFAD01000008">
    <property type="protein sequence ID" value="GBE85845.1"/>
    <property type="molecule type" value="Genomic_DNA"/>
</dbReference>
<dbReference type="RefSeq" id="XP_027616758.1">
    <property type="nucleotide sequence ID" value="XM_027760957.1"/>
</dbReference>
<comment type="caution">
    <text evidence="1">The sequence shown here is derived from an EMBL/GenBank/DDBJ whole genome shotgun (WGS) entry which is preliminary data.</text>
</comment>